<dbReference type="SUPFAM" id="SSF54637">
    <property type="entry name" value="Thioesterase/thiol ester dehydrase-isomerase"/>
    <property type="match status" value="2"/>
</dbReference>
<proteinExistence type="predicted"/>
<reference evidence="1 2" key="1">
    <citation type="submission" date="2016-02" db="EMBL/GenBank/DDBJ databases">
        <title>Genome analysis of coral dinoflagellate symbionts highlights evolutionary adaptations to a symbiotic lifestyle.</title>
        <authorList>
            <person name="Aranda M."/>
            <person name="Li Y."/>
            <person name="Liew Y.J."/>
            <person name="Baumgarten S."/>
            <person name="Simakov O."/>
            <person name="Wilson M."/>
            <person name="Piel J."/>
            <person name="Ashoor H."/>
            <person name="Bougouffa S."/>
            <person name="Bajic V.B."/>
            <person name="Ryu T."/>
            <person name="Ravasi T."/>
            <person name="Bayer T."/>
            <person name="Micklem G."/>
            <person name="Kim H."/>
            <person name="Bhak J."/>
            <person name="Lajeunesse T.C."/>
            <person name="Voolstra C.R."/>
        </authorList>
    </citation>
    <scope>NUCLEOTIDE SEQUENCE [LARGE SCALE GENOMIC DNA]</scope>
    <source>
        <strain evidence="1 2">CCMP2467</strain>
    </source>
</reference>
<dbReference type="InterPro" id="IPR029069">
    <property type="entry name" value="HotDog_dom_sf"/>
</dbReference>
<dbReference type="EMBL" id="LSRX01000548">
    <property type="protein sequence ID" value="OLP94298.1"/>
    <property type="molecule type" value="Genomic_DNA"/>
</dbReference>
<accession>A0A1Q9DGJ2</accession>
<dbReference type="Pfam" id="PF13279">
    <property type="entry name" value="4HBT_2"/>
    <property type="match status" value="1"/>
</dbReference>
<protein>
    <recommendedName>
        <fullName evidence="3">Acyl-ACP thioesterase</fullName>
    </recommendedName>
</protein>
<dbReference type="Gene3D" id="3.10.129.10">
    <property type="entry name" value="Hotdog Thioesterase"/>
    <property type="match status" value="2"/>
</dbReference>
<dbReference type="OrthoDB" id="425873at2759"/>
<evidence type="ECO:0000313" key="2">
    <source>
        <dbReference type="Proteomes" id="UP000186817"/>
    </source>
</evidence>
<dbReference type="OMA" id="HTSKASI"/>
<name>A0A1Q9DGJ2_SYMMI</name>
<evidence type="ECO:0008006" key="3">
    <source>
        <dbReference type="Google" id="ProtNLM"/>
    </source>
</evidence>
<dbReference type="PANTHER" id="PTHR34487">
    <property type="entry name" value="ACYL-ACP THIOESTERASE"/>
    <property type="match status" value="1"/>
</dbReference>
<comment type="caution">
    <text evidence="1">The sequence shown here is derived from an EMBL/GenBank/DDBJ whole genome shotgun (WGS) entry which is preliminary data.</text>
</comment>
<organism evidence="1 2">
    <name type="scientific">Symbiodinium microadriaticum</name>
    <name type="common">Dinoflagellate</name>
    <name type="synonym">Zooxanthella microadriatica</name>
    <dbReference type="NCBI Taxonomy" id="2951"/>
    <lineage>
        <taxon>Eukaryota</taxon>
        <taxon>Sar</taxon>
        <taxon>Alveolata</taxon>
        <taxon>Dinophyceae</taxon>
        <taxon>Suessiales</taxon>
        <taxon>Symbiodiniaceae</taxon>
        <taxon>Symbiodinium</taxon>
    </lineage>
</organism>
<evidence type="ECO:0000313" key="1">
    <source>
        <dbReference type="EMBL" id="OLP94298.1"/>
    </source>
</evidence>
<dbReference type="CDD" id="cd00586">
    <property type="entry name" value="4HBT"/>
    <property type="match status" value="1"/>
</dbReference>
<dbReference type="PANTHER" id="PTHR34487:SF1">
    <property type="entry name" value="ACYL-ACP THIOESTERASE"/>
    <property type="match status" value="1"/>
</dbReference>
<sequence>MELVANYVDYTAANSLAAVLRWCDTAGLYILQQLPDQIAKEKLQAMWMKSAVMRMIKVEMLIHGAAWEDAFVNGGCCGTAVLVKPVLTRLGNTSYTLQTELSLASGTPLARVETVMVQLDDDLERPVPVPREQLKPLLHPLPDLVVPSLGQPPASCFTWTVQVRPSDCDLLGHMNNSSYAVLFEDARHASLRHTGLSGAGTTSDSHTSKASIEYIAQARAFDVLEIDVWWEAEHQAYGLCMRTAASVVARAALFPFHASRL</sequence>
<gene>
    <name evidence="1" type="ORF">AK812_SmicGene23670</name>
</gene>
<dbReference type="Proteomes" id="UP000186817">
    <property type="component" value="Unassembled WGS sequence"/>
</dbReference>
<dbReference type="AlphaFoldDB" id="A0A1Q9DGJ2"/>
<keyword evidence="2" id="KW-1185">Reference proteome</keyword>